<evidence type="ECO:0000313" key="8">
    <source>
        <dbReference type="Proteomes" id="UP000887572"/>
    </source>
</evidence>
<keyword evidence="5" id="KW-0539">Nucleus</keyword>
<evidence type="ECO:0000256" key="3">
    <source>
        <dbReference type="ARBA" id="ARBA00022490"/>
    </source>
</evidence>
<feature type="domain" description="COP9 signalosome complex subunit 7 helix I" evidence="7">
    <location>
        <begin position="61"/>
        <end position="110"/>
    </location>
</feature>
<evidence type="ECO:0000256" key="4">
    <source>
        <dbReference type="ARBA" id="ARBA00022790"/>
    </source>
</evidence>
<dbReference type="PANTHER" id="PTHR15350:SF5">
    <property type="entry name" value="COP9 SIGNALOSOME COMPLEX SUBUNIT 7"/>
    <property type="match status" value="1"/>
</dbReference>
<accession>A0A914HH20</accession>
<proteinExistence type="predicted"/>
<organism evidence="8 9">
    <name type="scientific">Globodera rostochiensis</name>
    <name type="common">Golden nematode worm</name>
    <name type="synonym">Heterodera rostochiensis</name>
    <dbReference type="NCBI Taxonomy" id="31243"/>
    <lineage>
        <taxon>Eukaryota</taxon>
        <taxon>Metazoa</taxon>
        <taxon>Ecdysozoa</taxon>
        <taxon>Nematoda</taxon>
        <taxon>Chromadorea</taxon>
        <taxon>Rhabditida</taxon>
        <taxon>Tylenchina</taxon>
        <taxon>Tylenchomorpha</taxon>
        <taxon>Tylenchoidea</taxon>
        <taxon>Heteroderidae</taxon>
        <taxon>Heteroderinae</taxon>
        <taxon>Globodera</taxon>
    </lineage>
</organism>
<protein>
    <submittedName>
        <fullName evidence="9">COP9 signalosome complex subunit 7 helix I domain-containing protein</fullName>
    </submittedName>
</protein>
<evidence type="ECO:0000256" key="2">
    <source>
        <dbReference type="ARBA" id="ARBA00004496"/>
    </source>
</evidence>
<dbReference type="GO" id="GO:0010387">
    <property type="term" value="P:COP9 signalosome assembly"/>
    <property type="evidence" value="ECO:0007669"/>
    <property type="project" value="InterPro"/>
</dbReference>
<dbReference type="PANTHER" id="PTHR15350">
    <property type="entry name" value="COP9 SIGNALOSOME COMPLEX SUBUNIT 7/DENDRITIC CELL PROTEIN GA17"/>
    <property type="match status" value="1"/>
</dbReference>
<keyword evidence="4" id="KW-0736">Signalosome</keyword>
<dbReference type="AlphaFoldDB" id="A0A914HH20"/>
<dbReference type="InterPro" id="IPR041481">
    <property type="entry name" value="CSN7_helixI"/>
</dbReference>
<dbReference type="InterPro" id="IPR045237">
    <property type="entry name" value="COPS7/eIF3m"/>
</dbReference>
<dbReference type="GO" id="GO:0008180">
    <property type="term" value="C:COP9 signalosome"/>
    <property type="evidence" value="ECO:0007669"/>
    <property type="project" value="UniProtKB-KW"/>
</dbReference>
<evidence type="ECO:0000259" key="7">
    <source>
        <dbReference type="Pfam" id="PF18392"/>
    </source>
</evidence>
<feature type="compositionally biased region" description="Basic and acidic residues" evidence="6">
    <location>
        <begin position="126"/>
        <end position="140"/>
    </location>
</feature>
<evidence type="ECO:0000313" key="9">
    <source>
        <dbReference type="WBParaSite" id="Gr19_v10_g1655.t1"/>
    </source>
</evidence>
<comment type="subcellular location">
    <subcellularLocation>
        <location evidence="2">Cytoplasm</location>
    </subcellularLocation>
    <subcellularLocation>
        <location evidence="1">Nucleus</location>
    </subcellularLocation>
</comment>
<name>A0A914HH20_GLORO</name>
<keyword evidence="3" id="KW-0963">Cytoplasm</keyword>
<dbReference type="GO" id="GO:0005737">
    <property type="term" value="C:cytoplasm"/>
    <property type="evidence" value="ECO:0007669"/>
    <property type="project" value="UniProtKB-SubCell"/>
</dbReference>
<feature type="region of interest" description="Disordered" evidence="6">
    <location>
        <begin position="126"/>
        <end position="150"/>
    </location>
</feature>
<keyword evidence="8" id="KW-1185">Reference proteome</keyword>
<feature type="compositionally biased region" description="Basic residues" evidence="6">
    <location>
        <begin position="141"/>
        <end position="150"/>
    </location>
</feature>
<reference evidence="9" key="1">
    <citation type="submission" date="2022-11" db="UniProtKB">
        <authorList>
            <consortium name="WormBaseParasite"/>
        </authorList>
    </citation>
    <scope>IDENTIFICATION</scope>
</reference>
<sequence>MHFLGAETTPIPCGRRPLPIRFPTYQDFIIDSIYQDIIQGRLNPVKRYLEIHDWRNEKVGDFQFIANTLNQWHEHCGHFLKSIGVEMNRSNETVSELMANERVVNEEVENIRKTFNYDDPKKLFGDKDGVKASSKPEAKKFKSSKKKFGN</sequence>
<dbReference type="WBParaSite" id="Gr19_v10_g1655.t1">
    <property type="protein sequence ID" value="Gr19_v10_g1655.t1"/>
    <property type="gene ID" value="Gr19_v10_g1655"/>
</dbReference>
<dbReference type="Pfam" id="PF18392">
    <property type="entry name" value="CSN7a_helixI"/>
    <property type="match status" value="1"/>
</dbReference>
<evidence type="ECO:0000256" key="5">
    <source>
        <dbReference type="ARBA" id="ARBA00023242"/>
    </source>
</evidence>
<evidence type="ECO:0000256" key="6">
    <source>
        <dbReference type="SAM" id="MobiDB-lite"/>
    </source>
</evidence>
<dbReference type="Proteomes" id="UP000887572">
    <property type="component" value="Unplaced"/>
</dbReference>
<evidence type="ECO:0000256" key="1">
    <source>
        <dbReference type="ARBA" id="ARBA00004123"/>
    </source>
</evidence>